<keyword evidence="7" id="KW-0732">Signal</keyword>
<dbReference type="GO" id="GO:0042545">
    <property type="term" value="P:cell wall modification"/>
    <property type="evidence" value="ECO:0007669"/>
    <property type="project" value="UniProtKB-UniRule"/>
</dbReference>
<comment type="pathway">
    <text evidence="2 15">Glycan metabolism; pectin degradation; 2-dehydro-3-deoxy-D-gluconate from pectin: step 1/5.</text>
</comment>
<feature type="domain" description="Pectinesterase catalytic" evidence="17">
    <location>
        <begin position="101"/>
        <end position="393"/>
    </location>
</feature>
<evidence type="ECO:0000256" key="14">
    <source>
        <dbReference type="PROSITE-ProRule" id="PRU10040"/>
    </source>
</evidence>
<dbReference type="GO" id="GO:0045490">
    <property type="term" value="P:pectin catabolic process"/>
    <property type="evidence" value="ECO:0000318"/>
    <property type="project" value="GO_Central"/>
</dbReference>
<keyword evidence="16" id="KW-1133">Transmembrane helix</keyword>
<gene>
    <name evidence="19" type="ORF">HannXRQ_Chr01g0028291</name>
    <name evidence="18" type="ORF">HanXRQr2_Chr01g0041051</name>
</gene>
<evidence type="ECO:0000256" key="8">
    <source>
        <dbReference type="ARBA" id="ARBA00022801"/>
    </source>
</evidence>
<evidence type="ECO:0000256" key="12">
    <source>
        <dbReference type="ARBA" id="ARBA00047928"/>
    </source>
</evidence>
<dbReference type="InterPro" id="IPR011050">
    <property type="entry name" value="Pectin_lyase_fold/virulence"/>
</dbReference>
<dbReference type="FunFam" id="2.160.20.10:FF:000033">
    <property type="entry name" value="Pectinesterase"/>
    <property type="match status" value="1"/>
</dbReference>
<reference evidence="19" key="2">
    <citation type="submission" date="2017-02" db="EMBL/GenBank/DDBJ databases">
        <title>Sunflower complete genome.</title>
        <authorList>
            <person name="Langlade N."/>
            <person name="Munos S."/>
        </authorList>
    </citation>
    <scope>NUCLEOTIDE SEQUENCE [LARGE SCALE GENOMIC DNA]</scope>
    <source>
        <tissue evidence="19">Leaves</tissue>
    </source>
</reference>
<dbReference type="EC" id="3.1.1.11" evidence="4 15"/>
<dbReference type="InterPro" id="IPR033131">
    <property type="entry name" value="Pectinesterase_Asp_AS"/>
</dbReference>
<dbReference type="PANTHER" id="PTHR31321:SF73">
    <property type="entry name" value="PECTINESTERASE 14-RELATED"/>
    <property type="match status" value="1"/>
</dbReference>
<sequence>MNTKKSILFWLSVIAIALFSIILSFYTTNSTIPTFEVTFVKRVIEQSGFYDLFSFISQITGRHRHHGHHHHHHRRRKVSCDADTWKNSRLISEYGVQLVLTVDQNGCGNFTTLQQAVDAVPDSSLNTTLIILDSGTYREKVLVNQTKTNLIIQGQGFLNTAIAWNDTANSTGGTIYSATVSVFAQNFIAYNISFKNTAPSPAQGVVGAQAVALRISGDQAAFYGCGFYGAQDTLLDDRGRHYFKECFIEGSIDFIFGNGRSLYEGCMLHSVASDVPSGGGISGAITAHGRNSVDEKTGFSFVYCIIRGSGRVWLGRAWGAYATVVFLKTYMSEVVSSDGWNDWRDPSRDQTVFFGEYGCLGVGANTTFRVPYMKTLSDEEATPFMDISFIDGNDWLLRNDKNI</sequence>
<comment type="subcellular location">
    <subcellularLocation>
        <location evidence="1">Secreted</location>
        <location evidence="1">Cell wall</location>
    </subcellularLocation>
</comment>
<evidence type="ECO:0000256" key="15">
    <source>
        <dbReference type="RuleBase" id="RU000589"/>
    </source>
</evidence>
<dbReference type="Gramene" id="mRNA:HanXRQr2_Chr01g0041051">
    <property type="protein sequence ID" value="mRNA:HanXRQr2_Chr01g0041051"/>
    <property type="gene ID" value="HanXRQr2_Chr01g0041051"/>
</dbReference>
<evidence type="ECO:0000313" key="20">
    <source>
        <dbReference type="Proteomes" id="UP000215914"/>
    </source>
</evidence>
<keyword evidence="20" id="KW-1185">Reference proteome</keyword>
<keyword evidence="10" id="KW-0325">Glycoprotein</keyword>
<comment type="function">
    <text evidence="13">Acts in the modification of cell walls via demethylesterification of cell wall pectin.</text>
</comment>
<reference evidence="18" key="3">
    <citation type="submission" date="2020-06" db="EMBL/GenBank/DDBJ databases">
        <title>Helianthus annuus Genome sequencing and assembly Release 2.</title>
        <authorList>
            <person name="Gouzy J."/>
            <person name="Langlade N."/>
            <person name="Munos S."/>
        </authorList>
    </citation>
    <scope>NUCLEOTIDE SEQUENCE</scope>
    <source>
        <tissue evidence="18">Leaves</tissue>
    </source>
</reference>
<dbReference type="SUPFAM" id="SSF51126">
    <property type="entry name" value="Pectin lyase-like"/>
    <property type="match status" value="1"/>
</dbReference>
<feature type="transmembrane region" description="Helical" evidence="16">
    <location>
        <begin position="7"/>
        <end position="26"/>
    </location>
</feature>
<comment type="similarity">
    <text evidence="3">Belongs to the pectinesterase family.</text>
</comment>
<keyword evidence="5" id="KW-0134">Cell wall</keyword>
<dbReference type="Pfam" id="PF01095">
    <property type="entry name" value="Pectinesterase"/>
    <property type="match status" value="1"/>
</dbReference>
<proteinExistence type="inferred from homology"/>
<dbReference type="PROSITE" id="PS00503">
    <property type="entry name" value="PECTINESTERASE_2"/>
    <property type="match status" value="1"/>
</dbReference>
<evidence type="ECO:0000256" key="5">
    <source>
        <dbReference type="ARBA" id="ARBA00022512"/>
    </source>
</evidence>
<dbReference type="UniPathway" id="UPA00545">
    <property type="reaction ID" value="UER00823"/>
</dbReference>
<evidence type="ECO:0000259" key="17">
    <source>
        <dbReference type="Pfam" id="PF01095"/>
    </source>
</evidence>
<evidence type="ECO:0000256" key="6">
    <source>
        <dbReference type="ARBA" id="ARBA00022525"/>
    </source>
</evidence>
<dbReference type="EMBL" id="MNCJ02000316">
    <property type="protein sequence ID" value="KAF5823694.1"/>
    <property type="molecule type" value="Genomic_DNA"/>
</dbReference>
<dbReference type="STRING" id="4232.A0A251VRS6"/>
<evidence type="ECO:0000256" key="9">
    <source>
        <dbReference type="ARBA" id="ARBA00023085"/>
    </source>
</evidence>
<comment type="catalytic activity">
    <reaction evidence="12 15">
        <text>[(1-&gt;4)-alpha-D-galacturonosyl methyl ester](n) + n H2O = [(1-&gt;4)-alpha-D-galacturonosyl](n) + n methanol + n H(+)</text>
        <dbReference type="Rhea" id="RHEA:22380"/>
        <dbReference type="Rhea" id="RHEA-COMP:14570"/>
        <dbReference type="Rhea" id="RHEA-COMP:14573"/>
        <dbReference type="ChEBI" id="CHEBI:15377"/>
        <dbReference type="ChEBI" id="CHEBI:15378"/>
        <dbReference type="ChEBI" id="CHEBI:17790"/>
        <dbReference type="ChEBI" id="CHEBI:140522"/>
        <dbReference type="ChEBI" id="CHEBI:140523"/>
        <dbReference type="EC" id="3.1.1.11"/>
    </reaction>
</comment>
<dbReference type="Gene3D" id="2.160.20.10">
    <property type="entry name" value="Single-stranded right-handed beta-helix, Pectin lyase-like"/>
    <property type="match status" value="1"/>
</dbReference>
<dbReference type="FunCoup" id="A0A251VRS6">
    <property type="interactions" value="57"/>
</dbReference>
<reference evidence="18 20" key="1">
    <citation type="journal article" date="2017" name="Nature">
        <title>The sunflower genome provides insights into oil metabolism, flowering and Asterid evolution.</title>
        <authorList>
            <person name="Badouin H."/>
            <person name="Gouzy J."/>
            <person name="Grassa C.J."/>
            <person name="Murat F."/>
            <person name="Staton S.E."/>
            <person name="Cottret L."/>
            <person name="Lelandais-Briere C."/>
            <person name="Owens G.L."/>
            <person name="Carrere S."/>
            <person name="Mayjonade B."/>
            <person name="Legrand L."/>
            <person name="Gill N."/>
            <person name="Kane N.C."/>
            <person name="Bowers J.E."/>
            <person name="Hubner S."/>
            <person name="Bellec A."/>
            <person name="Berard A."/>
            <person name="Berges H."/>
            <person name="Blanchet N."/>
            <person name="Boniface M.C."/>
            <person name="Brunel D."/>
            <person name="Catrice O."/>
            <person name="Chaidir N."/>
            <person name="Claudel C."/>
            <person name="Donnadieu C."/>
            <person name="Faraut T."/>
            <person name="Fievet G."/>
            <person name="Helmstetter N."/>
            <person name="King M."/>
            <person name="Knapp S.J."/>
            <person name="Lai Z."/>
            <person name="Le Paslier M.C."/>
            <person name="Lippi Y."/>
            <person name="Lorenzon L."/>
            <person name="Mandel J.R."/>
            <person name="Marage G."/>
            <person name="Marchand G."/>
            <person name="Marquand E."/>
            <person name="Bret-Mestries E."/>
            <person name="Morien E."/>
            <person name="Nambeesan S."/>
            <person name="Nguyen T."/>
            <person name="Pegot-Espagnet P."/>
            <person name="Pouilly N."/>
            <person name="Raftis F."/>
            <person name="Sallet E."/>
            <person name="Schiex T."/>
            <person name="Thomas J."/>
            <person name="Vandecasteele C."/>
            <person name="Vares D."/>
            <person name="Vear F."/>
            <person name="Vautrin S."/>
            <person name="Crespi M."/>
            <person name="Mangin B."/>
            <person name="Burke J.M."/>
            <person name="Salse J."/>
            <person name="Munos S."/>
            <person name="Vincourt P."/>
            <person name="Rieseberg L.H."/>
            <person name="Langlade N.B."/>
        </authorList>
    </citation>
    <scope>NUCLEOTIDE SEQUENCE [LARGE SCALE GENOMIC DNA]</scope>
    <source>
        <strain evidence="20">cv. SF193</strain>
        <tissue evidence="18">Leaves</tissue>
    </source>
</reference>
<dbReference type="OrthoDB" id="2019149at2759"/>
<dbReference type="InParanoid" id="A0A251VRS6"/>
<keyword evidence="16" id="KW-0472">Membrane</keyword>
<dbReference type="PANTHER" id="PTHR31321">
    <property type="entry name" value="ACYL-COA THIOESTER HYDROLASE YBHC-RELATED"/>
    <property type="match status" value="1"/>
</dbReference>
<evidence type="ECO:0000313" key="19">
    <source>
        <dbReference type="EMBL" id="OTG38307.1"/>
    </source>
</evidence>
<dbReference type="Proteomes" id="UP000215914">
    <property type="component" value="Chromosome 1"/>
</dbReference>
<evidence type="ECO:0000313" key="18">
    <source>
        <dbReference type="EMBL" id="KAF5823694.1"/>
    </source>
</evidence>
<protein>
    <recommendedName>
        <fullName evidence="4 15">Pectinesterase</fullName>
        <ecNumber evidence="4 15">3.1.1.11</ecNumber>
    </recommendedName>
</protein>
<evidence type="ECO:0000256" key="11">
    <source>
        <dbReference type="ARBA" id="ARBA00023316"/>
    </source>
</evidence>
<name>A0A251VRS6_HELAN</name>
<keyword evidence="16" id="KW-0812">Transmembrane</keyword>
<evidence type="ECO:0000256" key="13">
    <source>
        <dbReference type="ARBA" id="ARBA00057335"/>
    </source>
</evidence>
<evidence type="ECO:0000256" key="4">
    <source>
        <dbReference type="ARBA" id="ARBA00013229"/>
    </source>
</evidence>
<dbReference type="GO" id="GO:0030599">
    <property type="term" value="F:pectinesterase activity"/>
    <property type="evidence" value="ECO:0000318"/>
    <property type="project" value="GO_Central"/>
</dbReference>
<feature type="active site" evidence="14">
    <location>
        <position position="253"/>
    </location>
</feature>
<keyword evidence="19" id="KW-0456">Lyase</keyword>
<keyword evidence="6" id="KW-0964">Secreted</keyword>
<dbReference type="AlphaFoldDB" id="A0A251VRS6"/>
<dbReference type="GO" id="GO:0016829">
    <property type="term" value="F:lyase activity"/>
    <property type="evidence" value="ECO:0007669"/>
    <property type="project" value="UniProtKB-KW"/>
</dbReference>
<organism evidence="19 20">
    <name type="scientific">Helianthus annuus</name>
    <name type="common">Common sunflower</name>
    <dbReference type="NCBI Taxonomy" id="4232"/>
    <lineage>
        <taxon>Eukaryota</taxon>
        <taxon>Viridiplantae</taxon>
        <taxon>Streptophyta</taxon>
        <taxon>Embryophyta</taxon>
        <taxon>Tracheophyta</taxon>
        <taxon>Spermatophyta</taxon>
        <taxon>Magnoliopsida</taxon>
        <taxon>eudicotyledons</taxon>
        <taxon>Gunneridae</taxon>
        <taxon>Pentapetalae</taxon>
        <taxon>asterids</taxon>
        <taxon>campanulids</taxon>
        <taxon>Asterales</taxon>
        <taxon>Asteraceae</taxon>
        <taxon>Asteroideae</taxon>
        <taxon>Heliantheae alliance</taxon>
        <taxon>Heliantheae</taxon>
        <taxon>Helianthus</taxon>
    </lineage>
</organism>
<dbReference type="InterPro" id="IPR000070">
    <property type="entry name" value="Pectinesterase_cat"/>
</dbReference>
<dbReference type="EMBL" id="CM007890">
    <property type="protein sequence ID" value="OTG38307.1"/>
    <property type="molecule type" value="Genomic_DNA"/>
</dbReference>
<evidence type="ECO:0000256" key="1">
    <source>
        <dbReference type="ARBA" id="ARBA00004191"/>
    </source>
</evidence>
<evidence type="ECO:0000256" key="3">
    <source>
        <dbReference type="ARBA" id="ARBA00008891"/>
    </source>
</evidence>
<evidence type="ECO:0000256" key="10">
    <source>
        <dbReference type="ARBA" id="ARBA00023180"/>
    </source>
</evidence>
<keyword evidence="8 15" id="KW-0378">Hydrolase</keyword>
<evidence type="ECO:0000256" key="2">
    <source>
        <dbReference type="ARBA" id="ARBA00005184"/>
    </source>
</evidence>
<evidence type="ECO:0000256" key="16">
    <source>
        <dbReference type="SAM" id="Phobius"/>
    </source>
</evidence>
<dbReference type="OMA" id="PIKCCEK"/>
<dbReference type="InterPro" id="IPR012334">
    <property type="entry name" value="Pectin_lyas_fold"/>
</dbReference>
<accession>A0A251VRS6</accession>
<keyword evidence="11" id="KW-0961">Cell wall biogenesis/degradation</keyword>
<keyword evidence="9 15" id="KW-0063">Aspartyl esterase</keyword>
<evidence type="ECO:0000256" key="7">
    <source>
        <dbReference type="ARBA" id="ARBA00022729"/>
    </source>
</evidence>